<name>A0A3N4PTZ8_9BACT</name>
<keyword evidence="1" id="KW-0805">Transcription regulation</keyword>
<dbReference type="AlphaFoldDB" id="A0A3N4PTZ8"/>
<dbReference type="Pfam" id="PF12833">
    <property type="entry name" value="HTH_18"/>
    <property type="match status" value="1"/>
</dbReference>
<keyword evidence="3" id="KW-0804">Transcription</keyword>
<dbReference type="Proteomes" id="UP000278351">
    <property type="component" value="Unassembled WGS sequence"/>
</dbReference>
<dbReference type="RefSeq" id="WP_123847493.1">
    <property type="nucleotide sequence ID" value="NZ_RPDH01000002.1"/>
</dbReference>
<dbReference type="GO" id="GO:0043565">
    <property type="term" value="F:sequence-specific DNA binding"/>
    <property type="evidence" value="ECO:0007669"/>
    <property type="project" value="InterPro"/>
</dbReference>
<sequence length="284" mass="33124">MHKIELEEIRPDTGKSFRLNTSCTKKSFYWHFHPEYEIVYVEGGSGTRHVGQHLSTYHDSDLIFIGPDVPHLNFDYGLSHEVNQIVIQLREDFLGAQFLQAPEMSAIHNLFRQARYGLCFSGETKRLVAEKLKQMPAMEHFAQLICLLEIFQLMATSKEVMRLNDEVNSYNQQQKDKDKDRMSVIYDYVDAHYHLKPDVNYIAAQVHMTTAAFCRYFKKQTGMTFTDFVNHCRINQAKNLLLQDKTVGEACFSTGFDQLSYFNKVFKKLNGENPTAFKKRYMIK</sequence>
<organism evidence="5 6">
    <name type="scientific">Chitinophaga lutea</name>
    <dbReference type="NCBI Taxonomy" id="2488634"/>
    <lineage>
        <taxon>Bacteria</taxon>
        <taxon>Pseudomonadati</taxon>
        <taxon>Bacteroidota</taxon>
        <taxon>Chitinophagia</taxon>
        <taxon>Chitinophagales</taxon>
        <taxon>Chitinophagaceae</taxon>
        <taxon>Chitinophaga</taxon>
    </lineage>
</organism>
<dbReference type="InterPro" id="IPR009057">
    <property type="entry name" value="Homeodomain-like_sf"/>
</dbReference>
<dbReference type="SUPFAM" id="SSF51215">
    <property type="entry name" value="Regulatory protein AraC"/>
    <property type="match status" value="1"/>
</dbReference>
<dbReference type="Gene3D" id="2.60.120.10">
    <property type="entry name" value="Jelly Rolls"/>
    <property type="match status" value="1"/>
</dbReference>
<feature type="domain" description="HTH araC/xylS-type" evidence="4">
    <location>
        <begin position="183"/>
        <end position="280"/>
    </location>
</feature>
<gene>
    <name evidence="5" type="ORF">EGT74_15715</name>
</gene>
<dbReference type="Gene3D" id="1.10.10.60">
    <property type="entry name" value="Homeodomain-like"/>
    <property type="match status" value="2"/>
</dbReference>
<evidence type="ECO:0000256" key="1">
    <source>
        <dbReference type="ARBA" id="ARBA00023015"/>
    </source>
</evidence>
<accession>A0A3N4PTZ8</accession>
<dbReference type="Pfam" id="PF02311">
    <property type="entry name" value="AraC_binding"/>
    <property type="match status" value="1"/>
</dbReference>
<protein>
    <submittedName>
        <fullName evidence="5">AraC family transcriptional regulator</fullName>
    </submittedName>
</protein>
<evidence type="ECO:0000259" key="4">
    <source>
        <dbReference type="PROSITE" id="PS01124"/>
    </source>
</evidence>
<evidence type="ECO:0000313" key="6">
    <source>
        <dbReference type="Proteomes" id="UP000278351"/>
    </source>
</evidence>
<dbReference type="InterPro" id="IPR014710">
    <property type="entry name" value="RmlC-like_jellyroll"/>
</dbReference>
<evidence type="ECO:0000256" key="2">
    <source>
        <dbReference type="ARBA" id="ARBA00023125"/>
    </source>
</evidence>
<dbReference type="InterPro" id="IPR018060">
    <property type="entry name" value="HTH_AraC"/>
</dbReference>
<proteinExistence type="predicted"/>
<keyword evidence="2" id="KW-0238">DNA-binding</keyword>
<dbReference type="OrthoDB" id="745435at2"/>
<reference evidence="5 6" key="1">
    <citation type="submission" date="2018-11" db="EMBL/GenBank/DDBJ databases">
        <title>Chitinophaga lutea sp.nov., isolate from arsenic contaminated soil.</title>
        <authorList>
            <person name="Zong Y."/>
        </authorList>
    </citation>
    <scope>NUCLEOTIDE SEQUENCE [LARGE SCALE GENOMIC DNA]</scope>
    <source>
        <strain evidence="5 6">ZY74</strain>
    </source>
</reference>
<dbReference type="PANTHER" id="PTHR43280:SF2">
    <property type="entry name" value="HTH-TYPE TRANSCRIPTIONAL REGULATOR EXSA"/>
    <property type="match status" value="1"/>
</dbReference>
<dbReference type="InterPro" id="IPR003313">
    <property type="entry name" value="AraC-bd"/>
</dbReference>
<dbReference type="PROSITE" id="PS00041">
    <property type="entry name" value="HTH_ARAC_FAMILY_1"/>
    <property type="match status" value="1"/>
</dbReference>
<evidence type="ECO:0000256" key="3">
    <source>
        <dbReference type="ARBA" id="ARBA00023163"/>
    </source>
</evidence>
<dbReference type="InterPro" id="IPR037923">
    <property type="entry name" value="HTH-like"/>
</dbReference>
<evidence type="ECO:0000313" key="5">
    <source>
        <dbReference type="EMBL" id="RPE08491.1"/>
    </source>
</evidence>
<dbReference type="GO" id="GO:0003700">
    <property type="term" value="F:DNA-binding transcription factor activity"/>
    <property type="evidence" value="ECO:0007669"/>
    <property type="project" value="InterPro"/>
</dbReference>
<dbReference type="EMBL" id="RPDH01000002">
    <property type="protein sequence ID" value="RPE08491.1"/>
    <property type="molecule type" value="Genomic_DNA"/>
</dbReference>
<dbReference type="SMART" id="SM00342">
    <property type="entry name" value="HTH_ARAC"/>
    <property type="match status" value="1"/>
</dbReference>
<dbReference type="PANTHER" id="PTHR43280">
    <property type="entry name" value="ARAC-FAMILY TRANSCRIPTIONAL REGULATOR"/>
    <property type="match status" value="1"/>
</dbReference>
<dbReference type="SUPFAM" id="SSF46689">
    <property type="entry name" value="Homeodomain-like"/>
    <property type="match status" value="2"/>
</dbReference>
<dbReference type="InterPro" id="IPR018062">
    <property type="entry name" value="HTH_AraC-typ_CS"/>
</dbReference>
<comment type="caution">
    <text evidence="5">The sequence shown here is derived from an EMBL/GenBank/DDBJ whole genome shotgun (WGS) entry which is preliminary data.</text>
</comment>
<dbReference type="PROSITE" id="PS01124">
    <property type="entry name" value="HTH_ARAC_FAMILY_2"/>
    <property type="match status" value="1"/>
</dbReference>
<keyword evidence="6" id="KW-1185">Reference proteome</keyword>